<dbReference type="RefSeq" id="WP_150097389.1">
    <property type="nucleotide sequence ID" value="NZ_VWPL01000013.1"/>
</dbReference>
<dbReference type="AlphaFoldDB" id="A0A5M6I0H7"/>
<gene>
    <name evidence="1" type="ORF">F1193_09210</name>
</gene>
<organism evidence="1 2">
    <name type="scientific">Blastochloris sulfoviridis</name>
    <dbReference type="NCBI Taxonomy" id="50712"/>
    <lineage>
        <taxon>Bacteria</taxon>
        <taxon>Pseudomonadati</taxon>
        <taxon>Pseudomonadota</taxon>
        <taxon>Alphaproteobacteria</taxon>
        <taxon>Hyphomicrobiales</taxon>
        <taxon>Blastochloridaceae</taxon>
        <taxon>Blastochloris</taxon>
    </lineage>
</organism>
<dbReference type="InterPro" id="IPR002636">
    <property type="entry name" value="DUF29"/>
</dbReference>
<accession>A0A5M6I0H7</accession>
<keyword evidence="2" id="KW-1185">Reference proteome</keyword>
<dbReference type="Proteomes" id="UP000323886">
    <property type="component" value="Unassembled WGS sequence"/>
</dbReference>
<protein>
    <submittedName>
        <fullName evidence="1">DUF29 domain-containing protein</fullName>
    </submittedName>
</protein>
<sequence length="172" mass="19355">MDDVANKAPKAQQSSASVRYEDDTYSWAFEQAALLRAGRWSELDIEHLADEIEDLGKSEKWKLESALRLVLMHLLKWDFQPEKRTRSWTLSIAVHRKNAARVLRENPGLKGVLAEVLANAYETARLEASGETDLDLSVFPETCAYDFDAIMTRPVEWPPADPAALAARSPDV</sequence>
<evidence type="ECO:0000313" key="2">
    <source>
        <dbReference type="Proteomes" id="UP000323886"/>
    </source>
</evidence>
<comment type="caution">
    <text evidence="1">The sequence shown here is derived from an EMBL/GenBank/DDBJ whole genome shotgun (WGS) entry which is preliminary data.</text>
</comment>
<dbReference type="EMBL" id="VWPL01000013">
    <property type="protein sequence ID" value="KAA5601690.1"/>
    <property type="molecule type" value="Genomic_DNA"/>
</dbReference>
<dbReference type="PANTHER" id="PTHR34235">
    <property type="entry name" value="SLR1203 PROTEIN-RELATED"/>
    <property type="match status" value="1"/>
</dbReference>
<dbReference type="Pfam" id="PF01724">
    <property type="entry name" value="DUF29"/>
    <property type="match status" value="1"/>
</dbReference>
<evidence type="ECO:0000313" key="1">
    <source>
        <dbReference type="EMBL" id="KAA5601690.1"/>
    </source>
</evidence>
<dbReference type="OrthoDB" id="425753at2"/>
<name>A0A5M6I0H7_9HYPH</name>
<reference evidence="1 2" key="1">
    <citation type="submission" date="2019-09" db="EMBL/GenBank/DDBJ databases">
        <title>Draft Whole-Genome sequence of Blastochloris sulfoviridis DSM 729.</title>
        <authorList>
            <person name="Meyer T.E."/>
            <person name="Kyndt J.A."/>
        </authorList>
    </citation>
    <scope>NUCLEOTIDE SEQUENCE [LARGE SCALE GENOMIC DNA]</scope>
    <source>
        <strain evidence="1 2">DSM 729</strain>
    </source>
</reference>
<dbReference type="Gene3D" id="1.20.1220.20">
    <property type="entry name" value="Uncharcterised protein PF01724"/>
    <property type="match status" value="1"/>
</dbReference>
<proteinExistence type="predicted"/>